<evidence type="ECO:0000313" key="2">
    <source>
        <dbReference type="EMBL" id="JAC70712.1"/>
    </source>
</evidence>
<dbReference type="EMBL" id="GBEZ01015452">
    <property type="protein sequence ID" value="JAC70712.1"/>
    <property type="molecule type" value="Transcribed_RNA"/>
</dbReference>
<reference evidence="2" key="1">
    <citation type="submission" date="2014-05" db="EMBL/GenBank/DDBJ databases">
        <title>The transcriptome of the halophilic microalga Tetraselmis sp. GSL018 isolated from the Great Salt Lake, Utah.</title>
        <authorList>
            <person name="Jinkerson R.E."/>
            <person name="D'Adamo S."/>
            <person name="Posewitz M.C."/>
        </authorList>
    </citation>
    <scope>NUCLEOTIDE SEQUENCE</scope>
    <source>
        <strain evidence="2">GSL018</strain>
    </source>
</reference>
<accession>A0A061RCP5</accession>
<dbReference type="AlphaFoldDB" id="A0A061RCP5"/>
<gene>
    <name evidence="2" type="ORF">TSPGSL018_3533</name>
</gene>
<proteinExistence type="predicted"/>
<feature type="region of interest" description="Disordered" evidence="1">
    <location>
        <begin position="172"/>
        <end position="200"/>
    </location>
</feature>
<name>A0A061RCP5_9CHLO</name>
<protein>
    <submittedName>
        <fullName evidence="2">Uncharacterized protein</fullName>
    </submittedName>
</protein>
<sequence length="200" mass="22511">MEARSALFLSLPNRTGGTQIGIHRHVMRSSHKFHWRHSSPSQQTTEAAKHFDDLAEDQVGLADALQMGIVVNATRAPEPRARQQPLLRSAHVFLCTELHSPQVLHFVMRGMVHKQGARPSVYHIITRADRVHVAKSIAQHHFAGERVEVHVQRVFVKSLQLEVEMSDKKIPRNPSFRKCAMHPQKRPSATESTAQSPVPG</sequence>
<organism evidence="2">
    <name type="scientific">Tetraselmis sp. GSL018</name>
    <dbReference type="NCBI Taxonomy" id="582737"/>
    <lineage>
        <taxon>Eukaryota</taxon>
        <taxon>Viridiplantae</taxon>
        <taxon>Chlorophyta</taxon>
        <taxon>core chlorophytes</taxon>
        <taxon>Chlorodendrophyceae</taxon>
        <taxon>Chlorodendrales</taxon>
        <taxon>Chlorodendraceae</taxon>
        <taxon>Tetraselmis</taxon>
    </lineage>
</organism>
<feature type="compositionally biased region" description="Polar residues" evidence="1">
    <location>
        <begin position="187"/>
        <end position="200"/>
    </location>
</feature>
<evidence type="ECO:0000256" key="1">
    <source>
        <dbReference type="SAM" id="MobiDB-lite"/>
    </source>
</evidence>